<evidence type="ECO:0000256" key="5">
    <source>
        <dbReference type="SAM" id="Phobius"/>
    </source>
</evidence>
<dbReference type="VEuPathDB" id="TriTrypDB:LDHU3_10.1110"/>
<feature type="transmembrane region" description="Helical" evidence="5">
    <location>
        <begin position="208"/>
        <end position="229"/>
    </location>
</feature>
<evidence type="ECO:0000256" key="6">
    <source>
        <dbReference type="SAM" id="SignalP"/>
    </source>
</evidence>
<comment type="subcellular location">
    <subcellularLocation>
        <location evidence="1">Membrane</location>
        <topology evidence="1">Multi-pass membrane protein</topology>
    </subcellularLocation>
</comment>
<evidence type="ECO:0000256" key="1">
    <source>
        <dbReference type="ARBA" id="ARBA00004141"/>
    </source>
</evidence>
<gene>
    <name evidence="8" type="ORF">CGC21_23495</name>
</gene>
<evidence type="ECO:0000256" key="3">
    <source>
        <dbReference type="ARBA" id="ARBA00022989"/>
    </source>
</evidence>
<dbReference type="VEuPathDB" id="TriTrypDB:LdBPK_100770.1"/>
<feature type="transmembrane region" description="Helical" evidence="5">
    <location>
        <begin position="432"/>
        <end position="449"/>
    </location>
</feature>
<feature type="transmembrane region" description="Helical" evidence="5">
    <location>
        <begin position="455"/>
        <end position="476"/>
    </location>
</feature>
<keyword evidence="6" id="KW-0732">Signal</keyword>
<proteinExistence type="predicted"/>
<keyword evidence="2 5" id="KW-0812">Transmembrane</keyword>
<comment type="caution">
    <text evidence="8">The sequence shown here is derived from an EMBL/GenBank/DDBJ whole genome shotgun (WGS) entry which is preliminary data.</text>
</comment>
<dbReference type="Pfam" id="PF01490">
    <property type="entry name" value="Aa_trans"/>
    <property type="match status" value="1"/>
</dbReference>
<feature type="transmembrane region" description="Helical" evidence="5">
    <location>
        <begin position="275"/>
        <end position="299"/>
    </location>
</feature>
<dbReference type="PANTHER" id="PTHR22950">
    <property type="entry name" value="AMINO ACID TRANSPORTER"/>
    <property type="match status" value="1"/>
</dbReference>
<evidence type="ECO:0000259" key="7">
    <source>
        <dbReference type="Pfam" id="PF01490"/>
    </source>
</evidence>
<sequence>MFFAKVIFLVGLLVFFFHTVRFTCCATFTAVTPMSPAVQLFNKAYAEELKACLQRLPSTASDNEPAHLTQMEDERYRKTLIEGFMSVPEVEGDEGASNGDPSCQQKDQKAQEYVEMDDDDDMTVVRLAAGELKENTNIYKSAFHVFKANVGTGVFLLPTFYPDAGYVVSVILGVLIGAAVVDCTRLLMDVKIKINRSDVTTYSQVCRYVCGAGLGWFLFVAMCLAQFGFCLMYTQLFGDTMVELANFKGSKYLWVSVVFFLCFPMTCFSDNLSLLAIASIIATVSVFYSLICCFVMSLVQLSQDGVHPGCDVAGNRIPVGWFNNLANNMMVLEGIAIILPVHAACTQKRLVPKMATLVITGVIAWYILFGLTGYLAYGNSMTTSLVAKMAHSPWGTSVRVFFALNLVFTYPVQFMSAMQLIDQTVRCKPRSWMGIGLRLLINLVIWALAMGMPTSAVNTVVAFVGALPSVCMVMIIPSILAMHVKYAVEHPDADRNTLQYWKKIFVTAPCFTFKRIRCYVYLVVAVLIMVIGTYSIAETL</sequence>
<evidence type="ECO:0000313" key="8">
    <source>
        <dbReference type="EMBL" id="TPP46592.1"/>
    </source>
</evidence>
<dbReference type="GO" id="GO:0015179">
    <property type="term" value="F:L-amino acid transmembrane transporter activity"/>
    <property type="evidence" value="ECO:0007669"/>
    <property type="project" value="TreeGrafter"/>
</dbReference>
<keyword evidence="4 5" id="KW-0472">Membrane</keyword>
<organism evidence="8 9">
    <name type="scientific">Leishmania donovani</name>
    <dbReference type="NCBI Taxonomy" id="5661"/>
    <lineage>
        <taxon>Eukaryota</taxon>
        <taxon>Discoba</taxon>
        <taxon>Euglenozoa</taxon>
        <taxon>Kinetoplastea</taxon>
        <taxon>Metakinetoplastina</taxon>
        <taxon>Trypanosomatida</taxon>
        <taxon>Trypanosomatidae</taxon>
        <taxon>Leishmaniinae</taxon>
        <taxon>Leishmania</taxon>
    </lineage>
</organism>
<feature type="chain" id="PRO_5021255520" evidence="6">
    <location>
        <begin position="23"/>
        <end position="540"/>
    </location>
</feature>
<feature type="transmembrane region" description="Helical" evidence="5">
    <location>
        <begin position="518"/>
        <end position="537"/>
    </location>
</feature>
<feature type="domain" description="Amino acid transporter transmembrane" evidence="7">
    <location>
        <begin position="135"/>
        <end position="485"/>
    </location>
</feature>
<evidence type="ECO:0000256" key="2">
    <source>
        <dbReference type="ARBA" id="ARBA00022692"/>
    </source>
</evidence>
<feature type="signal peptide" evidence="6">
    <location>
        <begin position="1"/>
        <end position="22"/>
    </location>
</feature>
<accession>A0A504XBX2</accession>
<evidence type="ECO:0000256" key="4">
    <source>
        <dbReference type="ARBA" id="ARBA00023136"/>
    </source>
</evidence>
<dbReference type="AlphaFoldDB" id="A0A504XBX2"/>
<dbReference type="InterPro" id="IPR013057">
    <property type="entry name" value="AA_transpt_TM"/>
</dbReference>
<dbReference type="Proteomes" id="UP000318447">
    <property type="component" value="Unassembled WGS sequence"/>
</dbReference>
<dbReference type="GO" id="GO:0005774">
    <property type="term" value="C:vacuolar membrane"/>
    <property type="evidence" value="ECO:0007669"/>
    <property type="project" value="TreeGrafter"/>
</dbReference>
<dbReference type="EMBL" id="RHLC01000036">
    <property type="protein sequence ID" value="TPP46592.1"/>
    <property type="molecule type" value="Genomic_DNA"/>
</dbReference>
<feature type="transmembrane region" description="Helical" evidence="5">
    <location>
        <begin position="249"/>
        <end position="268"/>
    </location>
</feature>
<dbReference type="PANTHER" id="PTHR22950:SF349">
    <property type="entry name" value="AMINO ACID TRANSPORTER TRANSMEMBRANE DOMAIN-CONTAINING PROTEIN"/>
    <property type="match status" value="1"/>
</dbReference>
<feature type="transmembrane region" description="Helical" evidence="5">
    <location>
        <begin position="397"/>
        <end position="420"/>
    </location>
</feature>
<keyword evidence="3 5" id="KW-1133">Transmembrane helix</keyword>
<evidence type="ECO:0000313" key="9">
    <source>
        <dbReference type="Proteomes" id="UP000318447"/>
    </source>
</evidence>
<feature type="transmembrane region" description="Helical" evidence="5">
    <location>
        <begin position="325"/>
        <end position="345"/>
    </location>
</feature>
<name>A0A504XBX2_LEIDO</name>
<dbReference type="VEuPathDB" id="TriTrypDB:LdCL_100014500"/>
<reference evidence="9" key="1">
    <citation type="submission" date="2019-02" db="EMBL/GenBank/DDBJ databases">
        <title>FDA dAtabase for Regulatory Grade micrObial Sequences (FDA-ARGOS): Supporting development and validation of Infectious Disease Dx tests.</title>
        <authorList>
            <person name="Duncan R."/>
            <person name="Fisher C."/>
            <person name="Tallon L."/>
            <person name="Sadzewicz L."/>
            <person name="Sengamalay N."/>
            <person name="Ott S."/>
            <person name="Godinez A."/>
            <person name="Nagaraj S."/>
            <person name="Vavikolanu K."/>
            <person name="Nadendla S."/>
            <person name="Aluvathingal J."/>
            <person name="Sichtig H."/>
        </authorList>
    </citation>
    <scope>NUCLEOTIDE SEQUENCE [LARGE SCALE GENOMIC DNA]</scope>
    <source>
        <strain evidence="9">FDAARGOS_361</strain>
    </source>
</reference>
<feature type="transmembrane region" description="Helical" evidence="5">
    <location>
        <begin position="357"/>
        <end position="377"/>
    </location>
</feature>
<protein>
    <submittedName>
        <fullName evidence="8">Transmembrane amino acid transporter family protein</fullName>
    </submittedName>
</protein>
<feature type="transmembrane region" description="Helical" evidence="5">
    <location>
        <begin position="164"/>
        <end position="187"/>
    </location>
</feature>